<dbReference type="InterPro" id="IPR002931">
    <property type="entry name" value="Transglutaminase-like"/>
</dbReference>
<reference evidence="4" key="1">
    <citation type="submission" date="2020-09" db="EMBL/GenBank/DDBJ databases">
        <title>Pelagicoccus enzymogenes sp. nov. with an EPS production, isolated from marine sediment.</title>
        <authorList>
            <person name="Feng X."/>
        </authorList>
    </citation>
    <scope>NUCLEOTIDE SEQUENCE</scope>
    <source>
        <strain evidence="4">NFK12</strain>
    </source>
</reference>
<feature type="region of interest" description="Disordered" evidence="1">
    <location>
        <begin position="810"/>
        <end position="929"/>
    </location>
</feature>
<feature type="transmembrane region" description="Helical" evidence="2">
    <location>
        <begin position="88"/>
        <end position="106"/>
    </location>
</feature>
<keyword evidence="2" id="KW-1133">Transmembrane helix</keyword>
<name>A0A927F5S7_9BACT</name>
<accession>A0A927F5S7</accession>
<feature type="compositionally biased region" description="Polar residues" evidence="1">
    <location>
        <begin position="915"/>
        <end position="925"/>
    </location>
</feature>
<dbReference type="InterPro" id="IPR052901">
    <property type="entry name" value="Bact_TGase-like"/>
</dbReference>
<keyword evidence="2" id="KW-0472">Membrane</keyword>
<feature type="transmembrane region" description="Helical" evidence="2">
    <location>
        <begin position="118"/>
        <end position="137"/>
    </location>
</feature>
<feature type="transmembrane region" description="Helical" evidence="2">
    <location>
        <begin position="173"/>
        <end position="206"/>
    </location>
</feature>
<dbReference type="EMBL" id="JACYFG010000006">
    <property type="protein sequence ID" value="MBD5778928.1"/>
    <property type="molecule type" value="Genomic_DNA"/>
</dbReference>
<protein>
    <recommendedName>
        <fullName evidence="3">Transglutaminase-like domain-containing protein</fullName>
    </recommendedName>
</protein>
<keyword evidence="5" id="KW-1185">Reference proteome</keyword>
<feature type="compositionally biased region" description="Polar residues" evidence="1">
    <location>
        <begin position="394"/>
        <end position="403"/>
    </location>
</feature>
<organism evidence="4 5">
    <name type="scientific">Pelagicoccus enzymogenes</name>
    <dbReference type="NCBI Taxonomy" id="2773457"/>
    <lineage>
        <taxon>Bacteria</taxon>
        <taxon>Pseudomonadati</taxon>
        <taxon>Verrucomicrobiota</taxon>
        <taxon>Opitutia</taxon>
        <taxon>Puniceicoccales</taxon>
        <taxon>Pelagicoccaceae</taxon>
        <taxon>Pelagicoccus</taxon>
    </lineage>
</organism>
<dbReference type="InterPro" id="IPR038765">
    <property type="entry name" value="Papain-like_cys_pep_sf"/>
</dbReference>
<feature type="compositionally biased region" description="Polar residues" evidence="1">
    <location>
        <begin position="854"/>
        <end position="869"/>
    </location>
</feature>
<feature type="compositionally biased region" description="Polar residues" evidence="1">
    <location>
        <begin position="878"/>
        <end position="891"/>
    </location>
</feature>
<evidence type="ECO:0000313" key="5">
    <source>
        <dbReference type="Proteomes" id="UP000622317"/>
    </source>
</evidence>
<dbReference type="PANTHER" id="PTHR42736">
    <property type="entry name" value="PROTEIN-GLUTAMINE GAMMA-GLUTAMYLTRANSFERASE"/>
    <property type="match status" value="1"/>
</dbReference>
<dbReference type="RefSeq" id="WP_191616053.1">
    <property type="nucleotide sequence ID" value="NZ_JACYFG010000006.1"/>
</dbReference>
<feature type="region of interest" description="Disordered" evidence="1">
    <location>
        <begin position="314"/>
        <end position="340"/>
    </location>
</feature>
<evidence type="ECO:0000256" key="1">
    <source>
        <dbReference type="SAM" id="MobiDB-lite"/>
    </source>
</evidence>
<feature type="compositionally biased region" description="Polar residues" evidence="1">
    <location>
        <begin position="441"/>
        <end position="458"/>
    </location>
</feature>
<dbReference type="Pfam" id="PF01841">
    <property type="entry name" value="Transglut_core"/>
    <property type="match status" value="1"/>
</dbReference>
<proteinExistence type="predicted"/>
<feature type="transmembrane region" description="Helical" evidence="2">
    <location>
        <begin position="65"/>
        <end position="82"/>
    </location>
</feature>
<evidence type="ECO:0000313" key="4">
    <source>
        <dbReference type="EMBL" id="MBD5778928.1"/>
    </source>
</evidence>
<gene>
    <name evidence="4" type="ORF">IEN85_05445</name>
</gene>
<evidence type="ECO:0000259" key="3">
    <source>
        <dbReference type="SMART" id="SM00460"/>
    </source>
</evidence>
<keyword evidence="2" id="KW-0812">Transmembrane</keyword>
<dbReference type="PANTHER" id="PTHR42736:SF1">
    <property type="entry name" value="PROTEIN-GLUTAMINE GAMMA-GLUTAMYLTRANSFERASE"/>
    <property type="match status" value="1"/>
</dbReference>
<feature type="compositionally biased region" description="Basic and acidic residues" evidence="1">
    <location>
        <begin position="810"/>
        <end position="825"/>
    </location>
</feature>
<evidence type="ECO:0000256" key="2">
    <source>
        <dbReference type="SAM" id="Phobius"/>
    </source>
</evidence>
<dbReference type="SMART" id="SM00460">
    <property type="entry name" value="TGc"/>
    <property type="match status" value="1"/>
</dbReference>
<dbReference type="AlphaFoldDB" id="A0A927F5S7"/>
<sequence>MTLKPPQATRPARITLSYWLALSSGLIAFAIVSQNPLLTLAIGGGSLALKCFPRSASKFVRYGSQFVFTLLVYTAALLPLWPEPYSDYYYSPLVLIFCVSLIAALNRFSYGGSRGVTSIAAIAFLLFIRNILLFFHFEAPLAELGYSLAFVALMEVALSPRFKDSEDHPHPELVFGLLLALVASFHFTSLPLGLVLAGLPIIAFLVRNHELAKIANEHTRPAHSLSPSAPSPAFALNRFALAGLPLLIAFLLYITALQAPFWGDFLPDNAPYFTKSVAQKANSISQASNLEDEIVTDTTNRVVNPQLIREKAKQIAQNWQGEPQQKPPPSGRENEGNNKRFSQNLRDDAAKPQPYDEDNFEYRLGPFARDRARPPSQTYDASEQGGGGLRFPQLSESRPQPSGQRRLDTGTPPTPDGLKPGVPGGLDTDISNFTGGPETGLASNSPSDESLSQLQRSATEPLAPEADSPTEDFDRFLDSFEQPEKAITQALNLEGSDVSALLSEEALAIVKLDSPRAAPRRLYLRSNVLDTVDRYGMGAIRGSEGRVELPADEDRILTLRSFRQSKSEGSSLTITSNQSRSPTLPLPESFGRIQVFGADTLNVYPEERVALAPRSEEPISYRVYEADLEVTDRERKGSSPSEAYRQRMLEVPLDSDDRAYLEKLAKRVGGSRSPTRQFAYRFANYFSHRHPYSYFVDIPPGPGHSVVRWLENESPGLCSNYAAAFVLLARSRGIPARVVGGFASDEFDSAEKRYIMRQRNAHAWVEFLDESDKWIRFDPTPGISETEIRRAEQYVTAGNPLSLMRLLAKEEQASSDKEDTDDRSSSPDSEPAQETEPPLELAKTESAEPVPTTPAESTPPQAKATSTPESGPGPENAAVTQTASPTPKPSQASPSKPETKPSTPPSPPAQQPTTNSENPNSTSRTANEDANPPWLLLLAVLALVIPTIAYLMRFKKPAPASPELQLRQQAGRLLAQLDSLLQQHELTDDPIWIETRQNLSEQRYGRDTNPILVEDLAVKVALLSKRKPN</sequence>
<dbReference type="SUPFAM" id="SSF54001">
    <property type="entry name" value="Cysteine proteinases"/>
    <property type="match status" value="1"/>
</dbReference>
<feature type="transmembrane region" description="Helical" evidence="2">
    <location>
        <begin position="239"/>
        <end position="262"/>
    </location>
</feature>
<dbReference type="Gene3D" id="3.10.620.30">
    <property type="match status" value="1"/>
</dbReference>
<feature type="domain" description="Transglutaminase-like" evidence="3">
    <location>
        <begin position="710"/>
        <end position="781"/>
    </location>
</feature>
<comment type="caution">
    <text evidence="4">The sequence shown here is derived from an EMBL/GenBank/DDBJ whole genome shotgun (WGS) entry which is preliminary data.</text>
</comment>
<feature type="region of interest" description="Disordered" evidence="1">
    <location>
        <begin position="367"/>
        <end position="470"/>
    </location>
</feature>
<dbReference type="Proteomes" id="UP000622317">
    <property type="component" value="Unassembled WGS sequence"/>
</dbReference>